<protein>
    <recommendedName>
        <fullName evidence="1">DZF domain-containing protein</fullName>
    </recommendedName>
</protein>
<keyword evidence="3" id="KW-1185">Reference proteome</keyword>
<dbReference type="PANTHER" id="PTHR45762:SF4">
    <property type="entry name" value="INTERLEUKIN ENHANCER-BINDING FACTOR 3"/>
    <property type="match status" value="1"/>
</dbReference>
<sequence length="109" mass="11860">MQPLELLVEKAISTSERPMGTGESLRRVLECVASGILLEDGPGIKDPCEKDPVGATAYLTVQQCEDITQSAQFALRLCAFGQMHKVLGMDSKPVNSIHDERKLCSSVQL</sequence>
<dbReference type="PANTHER" id="PTHR45762">
    <property type="entry name" value="ZINC FINGER RNA-BINDING PROTEIN"/>
    <property type="match status" value="1"/>
</dbReference>
<organism evidence="2 3">
    <name type="scientific">Acanthochromis polyacanthus</name>
    <name type="common">spiny chromis</name>
    <dbReference type="NCBI Taxonomy" id="80966"/>
    <lineage>
        <taxon>Eukaryota</taxon>
        <taxon>Metazoa</taxon>
        <taxon>Chordata</taxon>
        <taxon>Craniata</taxon>
        <taxon>Vertebrata</taxon>
        <taxon>Euteleostomi</taxon>
        <taxon>Actinopterygii</taxon>
        <taxon>Neopterygii</taxon>
        <taxon>Teleostei</taxon>
        <taxon>Neoteleostei</taxon>
        <taxon>Acanthomorphata</taxon>
        <taxon>Ovalentaria</taxon>
        <taxon>Pomacentridae</taxon>
        <taxon>Acanthochromis</taxon>
    </lineage>
</organism>
<dbReference type="SMART" id="SM00572">
    <property type="entry name" value="DZF"/>
    <property type="match status" value="1"/>
</dbReference>
<feature type="domain" description="DZF" evidence="1">
    <location>
        <begin position="1"/>
        <end position="109"/>
    </location>
</feature>
<dbReference type="FunFam" id="1.10.1410.40:FF:000001">
    <property type="entry name" value="interleukin enhancer-binding factor 3 isoform X1"/>
    <property type="match status" value="1"/>
</dbReference>
<dbReference type="Gene3D" id="1.10.1410.40">
    <property type="match status" value="1"/>
</dbReference>
<reference evidence="2" key="1">
    <citation type="submission" date="2025-08" db="UniProtKB">
        <authorList>
            <consortium name="Ensembl"/>
        </authorList>
    </citation>
    <scope>IDENTIFICATION</scope>
</reference>
<accession>A0A3Q1EY52</accession>
<name>A0A3Q1EY52_9TELE</name>
<dbReference type="Proteomes" id="UP000257200">
    <property type="component" value="Unplaced"/>
</dbReference>
<dbReference type="InterPro" id="IPR006561">
    <property type="entry name" value="DZF_dom"/>
</dbReference>
<dbReference type="GO" id="GO:0003725">
    <property type="term" value="F:double-stranded RNA binding"/>
    <property type="evidence" value="ECO:0007669"/>
    <property type="project" value="TreeGrafter"/>
</dbReference>
<reference evidence="2" key="2">
    <citation type="submission" date="2025-09" db="UniProtKB">
        <authorList>
            <consortium name="Ensembl"/>
        </authorList>
    </citation>
    <scope>IDENTIFICATION</scope>
</reference>
<proteinExistence type="predicted"/>
<dbReference type="PROSITE" id="PS51703">
    <property type="entry name" value="DZF"/>
    <property type="match status" value="1"/>
</dbReference>
<dbReference type="GO" id="GO:0071011">
    <property type="term" value="C:precatalytic spliceosome"/>
    <property type="evidence" value="ECO:0007669"/>
    <property type="project" value="TreeGrafter"/>
</dbReference>
<dbReference type="InParanoid" id="A0A3Q1EY52"/>
<dbReference type="InterPro" id="IPR049402">
    <property type="entry name" value="DZF_dom_C"/>
</dbReference>
<evidence type="ECO:0000313" key="3">
    <source>
        <dbReference type="Proteomes" id="UP000257200"/>
    </source>
</evidence>
<dbReference type="STRING" id="80966.ENSAPOP00000009104"/>
<dbReference type="GeneTree" id="ENSGT00940000154687"/>
<dbReference type="Ensembl" id="ENSAPOT00000002103.1">
    <property type="protein sequence ID" value="ENSAPOP00000009104.1"/>
    <property type="gene ID" value="ENSAPOG00000011375.1"/>
</dbReference>
<evidence type="ECO:0000259" key="1">
    <source>
        <dbReference type="PROSITE" id="PS51703"/>
    </source>
</evidence>
<dbReference type="Pfam" id="PF20965">
    <property type="entry name" value="DZF_C"/>
    <property type="match status" value="1"/>
</dbReference>
<dbReference type="AlphaFoldDB" id="A0A3Q1EY52"/>
<evidence type="ECO:0000313" key="2">
    <source>
        <dbReference type="Ensembl" id="ENSAPOP00000009104.1"/>
    </source>
</evidence>
<dbReference type="GO" id="GO:0003727">
    <property type="term" value="F:single-stranded RNA binding"/>
    <property type="evidence" value="ECO:0007669"/>
    <property type="project" value="TreeGrafter"/>
</dbReference>